<keyword evidence="2" id="KW-0812">Transmembrane</keyword>
<proteinExistence type="predicted"/>
<organism evidence="3 4">
    <name type="scientific">Actinoallomurus vinaceus</name>
    <dbReference type="NCBI Taxonomy" id="1080074"/>
    <lineage>
        <taxon>Bacteria</taxon>
        <taxon>Bacillati</taxon>
        <taxon>Actinomycetota</taxon>
        <taxon>Actinomycetes</taxon>
        <taxon>Streptosporangiales</taxon>
        <taxon>Thermomonosporaceae</taxon>
        <taxon>Actinoallomurus</taxon>
    </lineage>
</organism>
<feature type="compositionally biased region" description="Pro residues" evidence="1">
    <location>
        <begin position="75"/>
        <end position="95"/>
    </location>
</feature>
<protein>
    <submittedName>
        <fullName evidence="3">Uncharacterized protein</fullName>
    </submittedName>
</protein>
<keyword evidence="2" id="KW-0472">Membrane</keyword>
<feature type="compositionally biased region" description="Pro residues" evidence="1">
    <location>
        <begin position="34"/>
        <end position="56"/>
    </location>
</feature>
<evidence type="ECO:0000313" key="4">
    <source>
        <dbReference type="Proteomes" id="UP001501442"/>
    </source>
</evidence>
<feature type="transmembrane region" description="Helical" evidence="2">
    <location>
        <begin position="6"/>
        <end position="23"/>
    </location>
</feature>
<keyword evidence="2" id="KW-1133">Transmembrane helix</keyword>
<name>A0ABP8UP86_9ACTN</name>
<dbReference type="EMBL" id="BAABHK010000016">
    <property type="protein sequence ID" value="GAA4636099.1"/>
    <property type="molecule type" value="Genomic_DNA"/>
</dbReference>
<gene>
    <name evidence="3" type="ORF">GCM10023196_084550</name>
</gene>
<keyword evidence="4" id="KW-1185">Reference proteome</keyword>
<comment type="caution">
    <text evidence="3">The sequence shown here is derived from an EMBL/GenBank/DDBJ whole genome shotgun (WGS) entry which is preliminary data.</text>
</comment>
<feature type="region of interest" description="Disordered" evidence="1">
    <location>
        <begin position="25"/>
        <end position="95"/>
    </location>
</feature>
<feature type="compositionally biased region" description="Low complexity" evidence="1">
    <location>
        <begin position="57"/>
        <end position="70"/>
    </location>
</feature>
<accession>A0ABP8UP86</accession>
<dbReference type="RefSeq" id="WP_345439092.1">
    <property type="nucleotide sequence ID" value="NZ_BAABHK010000016.1"/>
</dbReference>
<evidence type="ECO:0000313" key="3">
    <source>
        <dbReference type="EMBL" id="GAA4636099.1"/>
    </source>
</evidence>
<dbReference type="Proteomes" id="UP001501442">
    <property type="component" value="Unassembled WGS sequence"/>
</dbReference>
<evidence type="ECO:0000256" key="2">
    <source>
        <dbReference type="SAM" id="Phobius"/>
    </source>
</evidence>
<sequence>MVFELLVILVPVILVGGLIVGIASSARRNRRPSGPGPQQPSFPPRPNAPYGPPPQAGPYAPGEYLPQQPGGPYGPGGPYPAGSPPEGPGPGAPPR</sequence>
<evidence type="ECO:0000256" key="1">
    <source>
        <dbReference type="SAM" id="MobiDB-lite"/>
    </source>
</evidence>
<reference evidence="4" key="1">
    <citation type="journal article" date="2019" name="Int. J. Syst. Evol. Microbiol.">
        <title>The Global Catalogue of Microorganisms (GCM) 10K type strain sequencing project: providing services to taxonomists for standard genome sequencing and annotation.</title>
        <authorList>
            <consortium name="The Broad Institute Genomics Platform"/>
            <consortium name="The Broad Institute Genome Sequencing Center for Infectious Disease"/>
            <person name="Wu L."/>
            <person name="Ma J."/>
        </authorList>
    </citation>
    <scope>NUCLEOTIDE SEQUENCE [LARGE SCALE GENOMIC DNA]</scope>
    <source>
        <strain evidence="4">JCM 17939</strain>
    </source>
</reference>